<name>A0A6M3LXK6_9ZZZZ</name>
<evidence type="ECO:0000256" key="1">
    <source>
        <dbReference type="SAM" id="Phobius"/>
    </source>
</evidence>
<protein>
    <submittedName>
        <fullName evidence="2">Uncharacterized protein</fullName>
    </submittedName>
</protein>
<evidence type="ECO:0000313" key="2">
    <source>
        <dbReference type="EMBL" id="QJA98739.1"/>
    </source>
</evidence>
<reference evidence="2" key="1">
    <citation type="submission" date="2020-03" db="EMBL/GenBank/DDBJ databases">
        <title>The deep terrestrial virosphere.</title>
        <authorList>
            <person name="Holmfeldt K."/>
            <person name="Nilsson E."/>
            <person name="Simone D."/>
            <person name="Lopez-Fernandez M."/>
            <person name="Wu X."/>
            <person name="de Brujin I."/>
            <person name="Lundin D."/>
            <person name="Andersson A."/>
            <person name="Bertilsson S."/>
            <person name="Dopson M."/>
        </authorList>
    </citation>
    <scope>NUCLEOTIDE SEQUENCE</scope>
    <source>
        <strain evidence="2">MM171A01610</strain>
    </source>
</reference>
<keyword evidence="1" id="KW-0472">Membrane</keyword>
<keyword evidence="1" id="KW-1133">Transmembrane helix</keyword>
<dbReference type="AlphaFoldDB" id="A0A6M3LXK6"/>
<feature type="transmembrane region" description="Helical" evidence="1">
    <location>
        <begin position="36"/>
        <end position="60"/>
    </location>
</feature>
<feature type="transmembrane region" description="Helical" evidence="1">
    <location>
        <begin position="12"/>
        <end position="30"/>
    </location>
</feature>
<gene>
    <name evidence="2" type="ORF">MM171A01610_0002</name>
</gene>
<sequence length="65" mass="7282">MKFETKWKWFKRAIRVIAVTSGVLGGIGIWREDLALFVASCALFFSGGACQILVSFFDAFMEASR</sequence>
<dbReference type="EMBL" id="MT143605">
    <property type="protein sequence ID" value="QJA98739.1"/>
    <property type="molecule type" value="Genomic_DNA"/>
</dbReference>
<keyword evidence="1" id="KW-0812">Transmembrane</keyword>
<accession>A0A6M3LXK6</accession>
<organism evidence="2">
    <name type="scientific">viral metagenome</name>
    <dbReference type="NCBI Taxonomy" id="1070528"/>
    <lineage>
        <taxon>unclassified sequences</taxon>
        <taxon>metagenomes</taxon>
        <taxon>organismal metagenomes</taxon>
    </lineage>
</organism>
<proteinExistence type="predicted"/>